<feature type="compositionally biased region" description="Polar residues" evidence="1">
    <location>
        <begin position="415"/>
        <end position="433"/>
    </location>
</feature>
<dbReference type="CDD" id="cd12254">
    <property type="entry name" value="RRM_hnRNPH_ESRPs_RBM12_like"/>
    <property type="match status" value="1"/>
</dbReference>
<evidence type="ECO:0008006" key="4">
    <source>
        <dbReference type="Google" id="ProtNLM"/>
    </source>
</evidence>
<gene>
    <name evidence="2" type="ORF">VPNG_07358</name>
</gene>
<name>A0A423WU86_9PEZI</name>
<dbReference type="STRING" id="1230097.A0A423WU86"/>
<keyword evidence="3" id="KW-1185">Reference proteome</keyword>
<dbReference type="InParanoid" id="A0A423WU86"/>
<dbReference type="GO" id="GO:0003676">
    <property type="term" value="F:nucleic acid binding"/>
    <property type="evidence" value="ECO:0007669"/>
    <property type="project" value="InterPro"/>
</dbReference>
<sequence length="987" mass="107157">MASSPAVTTAMADMGRTSRQVRLQLPTVKGASSIESIDGGAALVPRTDHELFAALRSQTQSAHASPATTASDASVAHIPSSQLSDPTHLKSKADHRNGEMELMEKLAQSTLATIPKLNPATAEFRPVAVDKAPAMLGENTRSVDNQKQTSLPVFVSHATGAATGSNTFQIQNGSSFQAAASDGSFVGHNTFQPQTGGFANMTAALQAQNYIPSLTRIESNGMNVFDGANHGGLVGQAVQQSSDATHVVGGGMATGPQNFSLNDTRQQYQNNNVPSGHANNTGFQQPVNGSNGRDGTTFVTYNVNSVQQLPNGMNGPNELAFGVPNGSGAQQTGNGVNGVPMSMPMPMPMANAPGQNGSYSGLNGAAGSFGSAQEQEQLSMSTLQAHLSGSKANIYHQVQTGSGMTATYPQAAVGQPQSYHQSAPMQPQNGLIMQQQQQQQQQPPQHHHQQQQQQQQQHDMNTPMRNVGSGLMGPAGQYTLASSTVWSPGQSSDFTPSQYVVSPKNVGRLGRTEPHNFAPRSSGSITNEPPPRFALQTPVPIQQQVYNNIISPSSAGGDPFTPGGPAPTLNPFNGPALPRVIQPIEQPQNAVVLHDNPVPQHIRSMRSKQLNELTQGPTRRPSLEIALSTDYFPFVDSARNAQPTTTYGVVKLKNIPFSTKRSEIIAFLGRNSKVLNDNQEPVHIIMERVTSKTNDAYVEFMSMQAAVAAVEKHQKTVAAGRLSRLGDRPIEVELSSQSALMKDLFPLAKGIRWEGPIPVILQDHPTEPWNCFKGFVTEEESPFSRDCPQRPFECMISTLRKFPWYKTDCITIKQRHSVYNACAKLLRLLQFAIKEQKNDGFLTQQLLKRLWTAAMLCHGFTVAMKDNIAFQVGLPDDRLREFNMPRFANMWVHSYTLAPKPGTPLDILEWYIALIREETNRTVGLQLPNVQAQIHQEGTLTNLYWGFYYKELNLPHGAAFDNMTLAQMADLEFGCIANILSRALSPS</sequence>
<feature type="region of interest" description="Disordered" evidence="1">
    <location>
        <begin position="506"/>
        <end position="528"/>
    </location>
</feature>
<dbReference type="EMBL" id="LKEB01000039">
    <property type="protein sequence ID" value="ROW07108.1"/>
    <property type="molecule type" value="Genomic_DNA"/>
</dbReference>
<evidence type="ECO:0000313" key="3">
    <source>
        <dbReference type="Proteomes" id="UP000285146"/>
    </source>
</evidence>
<feature type="compositionally biased region" description="Polar residues" evidence="1">
    <location>
        <begin position="57"/>
        <end position="72"/>
    </location>
</feature>
<dbReference type="AlphaFoldDB" id="A0A423WU86"/>
<dbReference type="Proteomes" id="UP000285146">
    <property type="component" value="Unassembled WGS sequence"/>
</dbReference>
<dbReference type="SUPFAM" id="SSF54928">
    <property type="entry name" value="RNA-binding domain, RBD"/>
    <property type="match status" value="1"/>
</dbReference>
<feature type="region of interest" description="Disordered" evidence="1">
    <location>
        <begin position="57"/>
        <end position="94"/>
    </location>
</feature>
<organism evidence="2 3">
    <name type="scientific">Cytospora leucostoma</name>
    <dbReference type="NCBI Taxonomy" id="1230097"/>
    <lineage>
        <taxon>Eukaryota</taxon>
        <taxon>Fungi</taxon>
        <taxon>Dikarya</taxon>
        <taxon>Ascomycota</taxon>
        <taxon>Pezizomycotina</taxon>
        <taxon>Sordariomycetes</taxon>
        <taxon>Sordariomycetidae</taxon>
        <taxon>Diaporthales</taxon>
        <taxon>Cytosporaceae</taxon>
        <taxon>Cytospora</taxon>
    </lineage>
</organism>
<comment type="caution">
    <text evidence="2">The sequence shown here is derived from an EMBL/GenBank/DDBJ whole genome shotgun (WGS) entry which is preliminary data.</text>
</comment>
<dbReference type="InterPro" id="IPR035979">
    <property type="entry name" value="RBD_domain_sf"/>
</dbReference>
<dbReference type="Gene3D" id="3.30.70.330">
    <property type="match status" value="1"/>
</dbReference>
<feature type="region of interest" description="Disordered" evidence="1">
    <location>
        <begin position="412"/>
        <end position="475"/>
    </location>
</feature>
<accession>A0A423WU86</accession>
<protein>
    <recommendedName>
        <fullName evidence="4">RRM domain-containing protein</fullName>
    </recommendedName>
</protein>
<dbReference type="InterPro" id="IPR012677">
    <property type="entry name" value="Nucleotide-bd_a/b_plait_sf"/>
</dbReference>
<evidence type="ECO:0000313" key="2">
    <source>
        <dbReference type="EMBL" id="ROW07108.1"/>
    </source>
</evidence>
<proteinExistence type="predicted"/>
<evidence type="ECO:0000256" key="1">
    <source>
        <dbReference type="SAM" id="MobiDB-lite"/>
    </source>
</evidence>
<reference evidence="2 3" key="1">
    <citation type="submission" date="2015-09" db="EMBL/GenBank/DDBJ databases">
        <title>Host preference determinants of Valsa canker pathogens revealed by comparative genomics.</title>
        <authorList>
            <person name="Yin Z."/>
            <person name="Huang L."/>
        </authorList>
    </citation>
    <scope>NUCLEOTIDE SEQUENCE [LARGE SCALE GENOMIC DNA]</scope>
    <source>
        <strain evidence="2 3">SXYLt</strain>
    </source>
</reference>
<dbReference type="OrthoDB" id="336240at2759"/>
<feature type="compositionally biased region" description="Low complexity" evidence="1">
    <location>
        <begin position="434"/>
        <end position="458"/>
    </location>
</feature>